<feature type="transmembrane region" description="Helical" evidence="1">
    <location>
        <begin position="5"/>
        <end position="23"/>
    </location>
</feature>
<dbReference type="PANTHER" id="PTHR31302:SF0">
    <property type="entry name" value="TRANSMEMBRANE PROTEIN WITH METALLOPHOSPHOESTERASE DOMAIN"/>
    <property type="match status" value="1"/>
</dbReference>
<dbReference type="EMBL" id="JAAOIW010000015">
    <property type="protein sequence ID" value="NHN34011.1"/>
    <property type="molecule type" value="Genomic_DNA"/>
</dbReference>
<dbReference type="InterPro" id="IPR051158">
    <property type="entry name" value="Metallophosphoesterase_sf"/>
</dbReference>
<keyword evidence="4" id="KW-1185">Reference proteome</keyword>
<organism evidence="3 4">
    <name type="scientific">Paenibacillus agricola</name>
    <dbReference type="NCBI Taxonomy" id="2716264"/>
    <lineage>
        <taxon>Bacteria</taxon>
        <taxon>Bacillati</taxon>
        <taxon>Bacillota</taxon>
        <taxon>Bacilli</taxon>
        <taxon>Bacillales</taxon>
        <taxon>Paenibacillaceae</taxon>
        <taxon>Paenibacillus</taxon>
    </lineage>
</organism>
<gene>
    <name evidence="3" type="ORF">G9U52_29760</name>
</gene>
<evidence type="ECO:0000259" key="2">
    <source>
        <dbReference type="Pfam" id="PF00149"/>
    </source>
</evidence>
<sequence length="381" mass="42644">MKPRFIIIIAVFISLFALINYYIGWHIQLFLGSVFHIEQFTLFWVLFWLVVFSFLIGRLGSRYMPYWLSSLTKLVGAYWLAIMFFSFVLLPFIDLAAGGLLLFSVEPALTILILGSLLCLLVLLLMLRGSWNASHPIVRTYPITIPKGAGKLAKLRIAVASDLHLGTIVGNKKLQVLVDQINALEPDLILLPGDVIDDEIKPFIHHNMGDIMKQLKAPLGKYAVLGNHEYMGGHIQEFAEQMSASGIDLLMDRSVRIADSFYVIGRKDKAAEGLGPDGRMKLDALLADVDQSIPLILMDHQPHRLDLAEAAGVDVMLSGHTHRGQMMPNHFITRRLFELDWGYLKKGKLHAIVSSGYGTWGPPIRIGSRSEIIELVITFES</sequence>
<dbReference type="Gene3D" id="3.60.21.10">
    <property type="match status" value="1"/>
</dbReference>
<feature type="transmembrane region" description="Helical" evidence="1">
    <location>
        <begin position="108"/>
        <end position="127"/>
    </location>
</feature>
<accession>A0ABX0JE09</accession>
<evidence type="ECO:0000313" key="3">
    <source>
        <dbReference type="EMBL" id="NHN34011.1"/>
    </source>
</evidence>
<reference evidence="3" key="1">
    <citation type="submission" date="2020-03" db="EMBL/GenBank/DDBJ databases">
        <title>Draft sequencing of Paenibacilllus sp. S3N08.</title>
        <authorList>
            <person name="Kim D.-U."/>
        </authorList>
    </citation>
    <scope>NUCLEOTIDE SEQUENCE</scope>
    <source>
        <strain evidence="3">S3N08</strain>
    </source>
</reference>
<evidence type="ECO:0000313" key="4">
    <source>
        <dbReference type="Proteomes" id="UP001165962"/>
    </source>
</evidence>
<feature type="transmembrane region" description="Helical" evidence="1">
    <location>
        <begin position="77"/>
        <end position="102"/>
    </location>
</feature>
<keyword evidence="1" id="KW-0812">Transmembrane</keyword>
<dbReference type="InterPro" id="IPR004843">
    <property type="entry name" value="Calcineurin-like_PHP"/>
</dbReference>
<dbReference type="Proteomes" id="UP001165962">
    <property type="component" value="Unassembled WGS sequence"/>
</dbReference>
<protein>
    <submittedName>
        <fullName evidence="3">Metallophosphoesterase</fullName>
    </submittedName>
</protein>
<dbReference type="SUPFAM" id="SSF56300">
    <property type="entry name" value="Metallo-dependent phosphatases"/>
    <property type="match status" value="1"/>
</dbReference>
<proteinExistence type="predicted"/>
<dbReference type="CDD" id="cd07385">
    <property type="entry name" value="MPP_YkuE_C"/>
    <property type="match status" value="1"/>
</dbReference>
<keyword evidence="1" id="KW-0472">Membrane</keyword>
<name>A0ABX0JE09_9BACL</name>
<keyword evidence="1" id="KW-1133">Transmembrane helix</keyword>
<dbReference type="PANTHER" id="PTHR31302">
    <property type="entry name" value="TRANSMEMBRANE PROTEIN WITH METALLOPHOSPHOESTERASE DOMAIN-RELATED"/>
    <property type="match status" value="1"/>
</dbReference>
<dbReference type="RefSeq" id="WP_166154538.1">
    <property type="nucleotide sequence ID" value="NZ_JAAOIW010000015.1"/>
</dbReference>
<evidence type="ECO:0000256" key="1">
    <source>
        <dbReference type="SAM" id="Phobius"/>
    </source>
</evidence>
<comment type="caution">
    <text evidence="3">The sequence shown here is derived from an EMBL/GenBank/DDBJ whole genome shotgun (WGS) entry which is preliminary data.</text>
</comment>
<feature type="domain" description="Calcineurin-like phosphoesterase" evidence="2">
    <location>
        <begin position="155"/>
        <end position="323"/>
    </location>
</feature>
<dbReference type="Pfam" id="PF00149">
    <property type="entry name" value="Metallophos"/>
    <property type="match status" value="1"/>
</dbReference>
<feature type="transmembrane region" description="Helical" evidence="1">
    <location>
        <begin position="29"/>
        <end position="56"/>
    </location>
</feature>
<dbReference type="InterPro" id="IPR029052">
    <property type="entry name" value="Metallo-depent_PP-like"/>
</dbReference>